<dbReference type="InterPro" id="IPR001300">
    <property type="entry name" value="Peptidase_C2_calpain_cat"/>
</dbReference>
<feature type="domain" description="Calpain catalytic" evidence="6">
    <location>
        <begin position="141"/>
        <end position="370"/>
    </location>
</feature>
<dbReference type="Proteomes" id="UP000566711">
    <property type="component" value="Unassembled WGS sequence"/>
</dbReference>
<comment type="caution">
    <text evidence="7">The sequence shown here is derived from an EMBL/GenBank/DDBJ whole genome shotgun (WGS) entry which is preliminary data.</text>
</comment>
<reference evidence="7 8" key="1">
    <citation type="submission" date="2020-07" db="EMBL/GenBank/DDBJ databases">
        <title>Novel species isolated from subtropical streams in China.</title>
        <authorList>
            <person name="Lu H."/>
        </authorList>
    </citation>
    <scope>NUCLEOTIDE SEQUENCE [LARGE SCALE GENOMIC DNA]</scope>
    <source>
        <strain evidence="7 8">FT3S</strain>
    </source>
</reference>
<keyword evidence="3 5" id="KW-0378">Hydrolase</keyword>
<comment type="similarity">
    <text evidence="1">Belongs to the peptidase C2 family.</text>
</comment>
<dbReference type="EMBL" id="JACEZS010000001">
    <property type="protein sequence ID" value="MBA5604382.1"/>
    <property type="molecule type" value="Genomic_DNA"/>
</dbReference>
<evidence type="ECO:0000259" key="6">
    <source>
        <dbReference type="PROSITE" id="PS50203"/>
    </source>
</evidence>
<dbReference type="SUPFAM" id="SSF54001">
    <property type="entry name" value="Cysteine proteinases"/>
    <property type="match status" value="1"/>
</dbReference>
<dbReference type="InterPro" id="IPR025282">
    <property type="entry name" value="DUF4214"/>
</dbReference>
<dbReference type="PROSITE" id="PS50203">
    <property type="entry name" value="CALPAIN_CAT"/>
    <property type="match status" value="1"/>
</dbReference>
<keyword evidence="4 5" id="KW-0788">Thiol protease</keyword>
<evidence type="ECO:0000256" key="1">
    <source>
        <dbReference type="ARBA" id="ARBA00007623"/>
    </source>
</evidence>
<dbReference type="InterPro" id="IPR038765">
    <property type="entry name" value="Papain-like_cys_pep_sf"/>
</dbReference>
<evidence type="ECO:0000256" key="4">
    <source>
        <dbReference type="ARBA" id="ARBA00022807"/>
    </source>
</evidence>
<dbReference type="GO" id="GO:0004198">
    <property type="term" value="F:calcium-dependent cysteine-type endopeptidase activity"/>
    <property type="evidence" value="ECO:0007669"/>
    <property type="project" value="InterPro"/>
</dbReference>
<name>A0A7W2I5H1_9BURK</name>
<gene>
    <name evidence="7" type="ORF">H3H36_03280</name>
</gene>
<sequence length="1450" mass="146336">MTTSANTSWISTLTDGGVRADLASLAADGTLSYADALRILTDTARDGAFTAAEFQDLQTVARHMNDGVAASSYVADIFIQLVQGNPANVSWHGGANTASPLGDLSATSSVSQLNELIAKWFLGTDLPDPTLQEINQRGGVQPTYTMLNGPLYGATGAAATVDVAQGAVGDCVVCANMIEMVNNHPELLKSMIVDNGNGSYGVRFYLDGNEVWVTVDDEFPVNSAGAMVYAHNGVGQDQALWVPLLEKAYAQLSETGQVGHPSVNGYQNIDGNSTSIVLPAMVNTSVTYYRTTDSDWASRKATFIQALAEHRDVVLETAAGAPDTHDGAGMTQLVGEHAFAVLGYDTASGNFIVRNPWGDNYAHQSWSAQFEVSMEQMAAEGGAVAVAAGSAMTVIQPAAASFTLALSSTVAVAPLFSVFNPDALAVSRYLFHAAGSGQLLLNGAANLATPEQQAAGDVVIAAADLARLQLAAPALDGQATLSVRALLGQQWSGATDIGWTFNGTSASTIVLPHAHNSVAAGASVAVASLFQLDGSGAGNTFYEVILPSGAGGALELNGARNLWNGAAPGEYEFTAADMARVTYRAPVTAGTGKLQVNAWQGKGWGTTQDVAIDVGLQSVAQALQNYANGQFAAITAVADSANHVFGQLDGLRTLLRGGWLATIEITDATAQPQTITGAQYGQYQGVLAALQGNWRINVTDASADAAAALAAAPAGQLGTVSFHGSAASVAANLDALQALAAAGKATSITLTDGGTPAIVITSAQLAADGDALRLLGGACHVTLRDDLAAVLAADAGPAGTEALVYNITDSAAHVGAGLDALQQLAAAGKLGTVTLTDGGTPALTVSAQQLRADATALSRLAGALTLSVTEASVADATALSASHANASFAVSDSAAKVASQLDALQTLASQGKLASVALTDSDTPVLQLTSAQLVADAALLRAISTPYTVSVPGVSDGVARFVIQQDGGARAAGALMQPVADGVTLPRTGNVVVGLQNASLGDGYHAVVLEAARDHYALRSDATGKLEIENVAAGDADFGKHVTITGADYVLFNGAAATDTGFYPDMYFVVNGHNAAVAELYMAALGRLPRLTGLEFWENQLAAGASLADIAAGFIGSAEFTSRYPAAATPSDHGGAGDLAFVNALYQNVLHRAPKAAGLAFWVNDLAHGDSRANVLVAFAVSPEDEANTHAAPGHANGWLIDSAKGGYADQGLLLDAATVLRQGLANGYLNTGLIDAATIGAGVTQGGETLAGGTLTLGATLAPQSVVLSATVNHAIVNGGGHQIYSSGNAVVALHGAGTGVHAAAGDQLDLLGGSDTTITGFVPGSGATLHLAAGAPTLVDASAVRVAGTALTFDASHGNVIQVGSLGDGSAAATAAAINRAYAVAGTLNEHATFIGQDAGGNTQAWLFGAGGGAADHNGNHLADASELVHLATLVGVPTAQIGVADLA</sequence>
<proteinExistence type="inferred from homology"/>
<dbReference type="Gene3D" id="3.90.70.10">
    <property type="entry name" value="Cysteine proteinases"/>
    <property type="match status" value="1"/>
</dbReference>
<evidence type="ECO:0000256" key="2">
    <source>
        <dbReference type="ARBA" id="ARBA00022670"/>
    </source>
</evidence>
<protein>
    <submittedName>
        <fullName evidence="7">DUF4214 domain-containing protein</fullName>
    </submittedName>
</protein>
<evidence type="ECO:0000256" key="3">
    <source>
        <dbReference type="ARBA" id="ARBA00022801"/>
    </source>
</evidence>
<evidence type="ECO:0000313" key="7">
    <source>
        <dbReference type="EMBL" id="MBA5604382.1"/>
    </source>
</evidence>
<dbReference type="Pfam" id="PF00648">
    <property type="entry name" value="Peptidase_C2"/>
    <property type="match status" value="1"/>
</dbReference>
<feature type="active site" evidence="5">
    <location>
        <position position="171"/>
    </location>
</feature>
<evidence type="ECO:0000313" key="8">
    <source>
        <dbReference type="Proteomes" id="UP000566711"/>
    </source>
</evidence>
<dbReference type="PANTHER" id="PTHR10183:SF379">
    <property type="entry name" value="CALPAIN-5"/>
    <property type="match status" value="1"/>
</dbReference>
<accession>A0A7W2I5H1</accession>
<dbReference type="SMART" id="SM00230">
    <property type="entry name" value="CysPc"/>
    <property type="match status" value="1"/>
</dbReference>
<dbReference type="GO" id="GO:0006508">
    <property type="term" value="P:proteolysis"/>
    <property type="evidence" value="ECO:0007669"/>
    <property type="project" value="UniProtKB-KW"/>
</dbReference>
<dbReference type="Pfam" id="PF13946">
    <property type="entry name" value="DUF4214"/>
    <property type="match status" value="2"/>
</dbReference>
<feature type="active site" evidence="5">
    <location>
        <position position="355"/>
    </location>
</feature>
<dbReference type="RefSeq" id="WP_182213909.1">
    <property type="nucleotide sequence ID" value="NZ_JACEZS010000001.1"/>
</dbReference>
<feature type="active site" evidence="5">
    <location>
        <position position="337"/>
    </location>
</feature>
<dbReference type="PANTHER" id="PTHR10183">
    <property type="entry name" value="CALPAIN"/>
    <property type="match status" value="1"/>
</dbReference>
<dbReference type="InterPro" id="IPR038255">
    <property type="entry name" value="PBS_linker_sf"/>
</dbReference>
<keyword evidence="2 5" id="KW-0645">Protease</keyword>
<dbReference type="Gene3D" id="1.10.3130.20">
    <property type="entry name" value="Phycobilisome linker domain"/>
    <property type="match status" value="1"/>
</dbReference>
<dbReference type="InterPro" id="IPR022684">
    <property type="entry name" value="Calpain_cysteine_protease"/>
</dbReference>
<evidence type="ECO:0000256" key="5">
    <source>
        <dbReference type="PROSITE-ProRule" id="PRU00239"/>
    </source>
</evidence>
<keyword evidence="8" id="KW-1185">Reference proteome</keyword>
<organism evidence="7 8">
    <name type="scientific">Rugamonas fusca</name>
    <dbReference type="NCBI Taxonomy" id="2758568"/>
    <lineage>
        <taxon>Bacteria</taxon>
        <taxon>Pseudomonadati</taxon>
        <taxon>Pseudomonadota</taxon>
        <taxon>Betaproteobacteria</taxon>
        <taxon>Burkholderiales</taxon>
        <taxon>Oxalobacteraceae</taxon>
        <taxon>Telluria group</taxon>
        <taxon>Rugamonas</taxon>
    </lineage>
</organism>